<dbReference type="Gramene" id="QL11p023256:mrna">
    <property type="protein sequence ID" value="QL11p023256:mrna:CDS:1"/>
    <property type="gene ID" value="QL11p023256"/>
</dbReference>
<dbReference type="SUPFAM" id="SSF52200">
    <property type="entry name" value="Toll/Interleukin receptor TIR domain"/>
    <property type="match status" value="1"/>
</dbReference>
<reference evidence="3 4" key="1">
    <citation type="journal article" date="2016" name="G3 (Bethesda)">
        <title>First Draft Assembly and Annotation of the Genome of a California Endemic Oak Quercus lobata Nee (Fagaceae).</title>
        <authorList>
            <person name="Sork V.L."/>
            <person name="Fitz-Gibbon S.T."/>
            <person name="Puiu D."/>
            <person name="Crepeau M."/>
            <person name="Gugger P.F."/>
            <person name="Sherman R."/>
            <person name="Stevens K."/>
            <person name="Langley C.H."/>
            <person name="Pellegrini M."/>
            <person name="Salzberg S.L."/>
        </authorList>
    </citation>
    <scope>NUCLEOTIDE SEQUENCE [LARGE SCALE GENOMIC DNA]</scope>
    <source>
        <strain evidence="3 4">cv. SW786</strain>
    </source>
</reference>
<organism evidence="3 4">
    <name type="scientific">Quercus lobata</name>
    <name type="common">Valley oak</name>
    <dbReference type="NCBI Taxonomy" id="97700"/>
    <lineage>
        <taxon>Eukaryota</taxon>
        <taxon>Viridiplantae</taxon>
        <taxon>Streptophyta</taxon>
        <taxon>Embryophyta</taxon>
        <taxon>Tracheophyta</taxon>
        <taxon>Spermatophyta</taxon>
        <taxon>Magnoliopsida</taxon>
        <taxon>eudicotyledons</taxon>
        <taxon>Gunneridae</taxon>
        <taxon>Pentapetalae</taxon>
        <taxon>rosids</taxon>
        <taxon>fabids</taxon>
        <taxon>Fagales</taxon>
        <taxon>Fagaceae</taxon>
        <taxon>Quercus</taxon>
    </lineage>
</organism>
<dbReference type="Proteomes" id="UP000594261">
    <property type="component" value="Chromosome 11"/>
</dbReference>
<keyword evidence="4" id="KW-1185">Reference proteome</keyword>
<gene>
    <name evidence="3" type="primary">LOC115966597</name>
</gene>
<evidence type="ECO:0000259" key="2">
    <source>
        <dbReference type="PROSITE" id="PS50104"/>
    </source>
</evidence>
<dbReference type="PANTHER" id="PTHR32009:SF153">
    <property type="entry name" value="TMV RESISTANCE PROTEIN N-LIKE"/>
    <property type="match status" value="1"/>
</dbReference>
<dbReference type="GeneID" id="115966597"/>
<dbReference type="InParanoid" id="A0A7N2MX00"/>
<sequence length="170" mass="19714">MASMSTQETSSSPSISSTPHWSYDVFLSFYGSDTRKTFADQLYTAMKDRGISVYRDSEELKQGTFIGPKLMEVIEKSRYAITILSRNYAFSSWCLDELVEIVKCMKETQLTILPIFYHVKPSHIRNQTRTFKKAFSKHEKDAEVNKEKIQTWRAALRKVGDIAGWHIQDR</sequence>
<name>A0A7N2MX00_QUELO</name>
<dbReference type="PANTHER" id="PTHR32009">
    <property type="entry name" value="TMV RESISTANCE PROTEIN N-LIKE"/>
    <property type="match status" value="1"/>
</dbReference>
<dbReference type="EnsemblPlants" id="QL11p023256:mrna">
    <property type="protein sequence ID" value="QL11p023256:mrna:CDS:1"/>
    <property type="gene ID" value="QL11p023256"/>
</dbReference>
<dbReference type="OrthoDB" id="6160824at2759"/>
<dbReference type="AlphaFoldDB" id="A0A7N2MX00"/>
<dbReference type="InterPro" id="IPR035897">
    <property type="entry name" value="Toll_tir_struct_dom_sf"/>
</dbReference>
<evidence type="ECO:0000313" key="3">
    <source>
        <dbReference type="EnsemblPlants" id="QL11p023256:mrna:CDS:1"/>
    </source>
</evidence>
<dbReference type="KEGG" id="qlo:115966597"/>
<dbReference type="InterPro" id="IPR000157">
    <property type="entry name" value="TIR_dom"/>
</dbReference>
<protein>
    <recommendedName>
        <fullName evidence="2">TIR domain-containing protein</fullName>
    </recommendedName>
</protein>
<dbReference type="Gene3D" id="3.40.50.10140">
    <property type="entry name" value="Toll/interleukin-1 receptor homology (TIR) domain"/>
    <property type="match status" value="1"/>
</dbReference>
<proteinExistence type="predicted"/>
<dbReference type="EMBL" id="LRBV02000011">
    <property type="status" value="NOT_ANNOTATED_CDS"/>
    <property type="molecule type" value="Genomic_DNA"/>
</dbReference>
<keyword evidence="1" id="KW-0520">NAD</keyword>
<dbReference type="SMART" id="SM00255">
    <property type="entry name" value="TIR"/>
    <property type="match status" value="1"/>
</dbReference>
<dbReference type="GO" id="GO:0007165">
    <property type="term" value="P:signal transduction"/>
    <property type="evidence" value="ECO:0007669"/>
    <property type="project" value="InterPro"/>
</dbReference>
<dbReference type="Pfam" id="PF01582">
    <property type="entry name" value="TIR"/>
    <property type="match status" value="1"/>
</dbReference>
<reference evidence="3" key="2">
    <citation type="submission" date="2021-01" db="UniProtKB">
        <authorList>
            <consortium name="EnsemblPlants"/>
        </authorList>
    </citation>
    <scope>IDENTIFICATION</scope>
</reference>
<dbReference type="FunFam" id="3.40.50.10140:FF:000007">
    <property type="entry name" value="Disease resistance protein (TIR-NBS-LRR class)"/>
    <property type="match status" value="1"/>
</dbReference>
<feature type="domain" description="TIR" evidence="2">
    <location>
        <begin position="21"/>
        <end position="170"/>
    </location>
</feature>
<evidence type="ECO:0000256" key="1">
    <source>
        <dbReference type="ARBA" id="ARBA00023027"/>
    </source>
</evidence>
<dbReference type="RefSeq" id="XP_030941661.1">
    <property type="nucleotide sequence ID" value="XM_031085801.1"/>
</dbReference>
<accession>A0A7N2MX00</accession>
<dbReference type="PROSITE" id="PS50104">
    <property type="entry name" value="TIR"/>
    <property type="match status" value="1"/>
</dbReference>
<dbReference type="OMA" id="GDIAGWH"/>
<evidence type="ECO:0000313" key="4">
    <source>
        <dbReference type="Proteomes" id="UP000594261"/>
    </source>
</evidence>